<evidence type="ECO:0000256" key="1">
    <source>
        <dbReference type="SAM" id="MobiDB-lite"/>
    </source>
</evidence>
<protein>
    <submittedName>
        <fullName evidence="2">Uncharacterized protein</fullName>
    </submittedName>
</protein>
<comment type="caution">
    <text evidence="2">The sequence shown here is derived from an EMBL/GenBank/DDBJ whole genome shotgun (WGS) entry which is preliminary data.</text>
</comment>
<feature type="region of interest" description="Disordered" evidence="1">
    <location>
        <begin position="1"/>
        <end position="23"/>
    </location>
</feature>
<dbReference type="EMBL" id="JBHMCT010000015">
    <property type="protein sequence ID" value="MFB9557379.1"/>
    <property type="molecule type" value="Genomic_DNA"/>
</dbReference>
<dbReference type="RefSeq" id="WP_345487339.1">
    <property type="nucleotide sequence ID" value="NZ_BAAAWU010000001.1"/>
</dbReference>
<evidence type="ECO:0000313" key="3">
    <source>
        <dbReference type="Proteomes" id="UP001589716"/>
    </source>
</evidence>
<feature type="compositionally biased region" description="Gly residues" evidence="1">
    <location>
        <begin position="8"/>
        <end position="21"/>
    </location>
</feature>
<proteinExistence type="predicted"/>
<keyword evidence="3" id="KW-1185">Reference proteome</keyword>
<dbReference type="Gene3D" id="3.40.50.1010">
    <property type="entry name" value="5'-nuclease"/>
    <property type="match status" value="1"/>
</dbReference>
<organism evidence="2 3">
    <name type="scientific">Streptomyces roseoviridis</name>
    <dbReference type="NCBI Taxonomy" id="67361"/>
    <lineage>
        <taxon>Bacteria</taxon>
        <taxon>Bacillati</taxon>
        <taxon>Actinomycetota</taxon>
        <taxon>Actinomycetes</taxon>
        <taxon>Kitasatosporales</taxon>
        <taxon>Streptomycetaceae</taxon>
        <taxon>Streptomyces</taxon>
    </lineage>
</organism>
<dbReference type="Proteomes" id="UP001589716">
    <property type="component" value="Unassembled WGS sequence"/>
</dbReference>
<name>A0ABV5QVH3_9ACTN</name>
<accession>A0ABV5QVH3</accession>
<gene>
    <name evidence="2" type="ORF">ACFFTP_24730</name>
</gene>
<sequence>MLAADGPPGQGVRRGAGGHGGPALTAAGLADLLSVTWAGEHGSASVVDLLIAATAAHHGPAVPHDDADHRTLARHAPDLSEHSVHDVLP</sequence>
<evidence type="ECO:0000313" key="2">
    <source>
        <dbReference type="EMBL" id="MFB9557379.1"/>
    </source>
</evidence>
<reference evidence="2 3" key="1">
    <citation type="submission" date="2024-09" db="EMBL/GenBank/DDBJ databases">
        <authorList>
            <person name="Sun Q."/>
            <person name="Mori K."/>
        </authorList>
    </citation>
    <scope>NUCLEOTIDE SEQUENCE [LARGE SCALE GENOMIC DNA]</scope>
    <source>
        <strain evidence="2 3">JCM 4414</strain>
    </source>
</reference>